<dbReference type="SUPFAM" id="SSF52540">
    <property type="entry name" value="P-loop containing nucleoside triphosphate hydrolases"/>
    <property type="match status" value="1"/>
</dbReference>
<keyword evidence="8" id="KW-1185">Reference proteome</keyword>
<dbReference type="PANTHER" id="PTHR42957:SF1">
    <property type="entry name" value="HELICASE MJ1565-RELATED"/>
    <property type="match status" value="1"/>
</dbReference>
<dbReference type="RefSeq" id="WP_067091609.1">
    <property type="nucleotide sequence ID" value="NZ_LWMV01000177.1"/>
</dbReference>
<evidence type="ECO:0000256" key="3">
    <source>
        <dbReference type="ARBA" id="ARBA00048954"/>
    </source>
</evidence>
<evidence type="ECO:0000313" key="8">
    <source>
        <dbReference type="Proteomes" id="UP000077245"/>
    </source>
</evidence>
<proteinExistence type="inferred from homology"/>
<feature type="domain" description="Helicase HerA barrel" evidence="6">
    <location>
        <begin position="3"/>
        <end position="86"/>
    </location>
</feature>
<dbReference type="Pfam" id="PF01935">
    <property type="entry name" value="DUF87"/>
    <property type="match status" value="1"/>
</dbReference>
<organism evidence="7 8">
    <name type="scientific">Methanobrevibacter curvatus</name>
    <dbReference type="NCBI Taxonomy" id="49547"/>
    <lineage>
        <taxon>Archaea</taxon>
        <taxon>Methanobacteriati</taxon>
        <taxon>Methanobacteriota</taxon>
        <taxon>Methanomada group</taxon>
        <taxon>Methanobacteria</taxon>
        <taxon>Methanobacteriales</taxon>
        <taxon>Methanobacteriaceae</taxon>
        <taxon>Methanobrevibacter</taxon>
    </lineage>
</organism>
<comment type="similarity">
    <text evidence="1">Belongs to the HerA family.</text>
</comment>
<accession>A0A166AFF6</accession>
<evidence type="ECO:0000256" key="4">
    <source>
        <dbReference type="ARBA" id="ARBA00048988"/>
    </source>
</evidence>
<dbReference type="InterPro" id="IPR027417">
    <property type="entry name" value="P-loop_NTPase"/>
</dbReference>
<dbReference type="Pfam" id="PF09378">
    <property type="entry name" value="HAS-barrel"/>
    <property type="match status" value="1"/>
</dbReference>
<evidence type="ECO:0000313" key="7">
    <source>
        <dbReference type="EMBL" id="KZX11962.1"/>
    </source>
</evidence>
<name>A0A166AFF6_9EURY</name>
<sequence length="511" mass="57427">MIIGMCVGETNLNSCEFVSKDMPKLGEYVSLDYDGKTVLGVIDSMVRGSVSLNSEIYDPNTIEKIREIEGNDYYIKAKVRILGDINDGLKIPRTPPFPGTPVKKANEKVLKSVMECRNSLKIGNLISMEDVEVNVDINKMVSRHLAILAMTGAGKSNTVSVIIDGILKHNGGMLIFDMHGEYTKTEFINGENNIISPVINPLYMSYSEVKSLANIPSNAYLQERYFRESYFEAMRIAREGKSNSRDFFDILKAILNKWYDEELFRGKEITASDKNKITDVLNKIDDLKSKYDSLLDINAGSILGQIELGKANIINLSVTDELAADVIVSHVLRNALLNRKSFIHKKEEGFYNKHLKFPLFIVLEEAHILAPNNRSTNSKLWISRIAREGRKFGLGLCMVSQSPKSLDSDSLSQANNMIILRLVEPSDQRHVQMASENLSEDFLSQLPALNIGEAVILGLMIKIPTLVKVDEFKGRSVGDDLDILGEWNKTIINEEKLIESQKKELDDMFSY</sequence>
<comment type="caution">
    <text evidence="7">The sequence shown here is derived from an EMBL/GenBank/DDBJ whole genome shotgun (WGS) entry which is preliminary data.</text>
</comment>
<dbReference type="Gene3D" id="3.40.50.300">
    <property type="entry name" value="P-loop containing nucleotide triphosphate hydrolases"/>
    <property type="match status" value="2"/>
</dbReference>
<dbReference type="EMBL" id="LWMV01000177">
    <property type="protein sequence ID" value="KZX11962.1"/>
    <property type="molecule type" value="Genomic_DNA"/>
</dbReference>
<dbReference type="STRING" id="49547.MBCUR_12270"/>
<reference evidence="7 8" key="1">
    <citation type="submission" date="2016-04" db="EMBL/GenBank/DDBJ databases">
        <title>Genome sequence of Methanobrevibacter curvatus DSM 11111.</title>
        <authorList>
            <person name="Poehlein A."/>
            <person name="Seedorf H."/>
            <person name="Daniel R."/>
        </authorList>
    </citation>
    <scope>NUCLEOTIDE SEQUENCE [LARGE SCALE GENOMIC DNA]</scope>
    <source>
        <strain evidence="7 8">DSM 11111</strain>
    </source>
</reference>
<dbReference type="InterPro" id="IPR018538">
    <property type="entry name" value="HerA_barrel_dom"/>
</dbReference>
<dbReference type="PANTHER" id="PTHR42957">
    <property type="entry name" value="HELICASE MJ1565-RELATED"/>
    <property type="match status" value="1"/>
</dbReference>
<dbReference type="AlphaFoldDB" id="A0A166AFF6"/>
<comment type="catalytic activity">
    <reaction evidence="4">
        <text>ATP + H2O = ADP + phosphate + H(+)</text>
        <dbReference type="Rhea" id="RHEA:13065"/>
        <dbReference type="ChEBI" id="CHEBI:15377"/>
        <dbReference type="ChEBI" id="CHEBI:15378"/>
        <dbReference type="ChEBI" id="CHEBI:30616"/>
        <dbReference type="ChEBI" id="CHEBI:43474"/>
        <dbReference type="ChEBI" id="CHEBI:456216"/>
        <dbReference type="EC" id="5.6.2.4"/>
    </reaction>
</comment>
<dbReference type="Proteomes" id="UP000077245">
    <property type="component" value="Unassembled WGS sequence"/>
</dbReference>
<gene>
    <name evidence="7" type="ORF">MBCUR_12270</name>
</gene>
<dbReference type="OrthoDB" id="107033at2157"/>
<evidence type="ECO:0000256" key="1">
    <source>
        <dbReference type="ARBA" id="ARBA00007816"/>
    </source>
</evidence>
<protein>
    <submittedName>
        <fullName evidence="7">AAA-like domain protein</fullName>
    </submittedName>
</protein>
<comment type="catalytic activity">
    <reaction evidence="3">
        <text>ATP + H2O = ADP + phosphate + H(+)</text>
        <dbReference type="Rhea" id="RHEA:13065"/>
        <dbReference type="ChEBI" id="CHEBI:15377"/>
        <dbReference type="ChEBI" id="CHEBI:15378"/>
        <dbReference type="ChEBI" id="CHEBI:30616"/>
        <dbReference type="ChEBI" id="CHEBI:43474"/>
        <dbReference type="ChEBI" id="CHEBI:456216"/>
        <dbReference type="EC" id="5.6.2.3"/>
    </reaction>
</comment>
<dbReference type="InterPro" id="IPR002789">
    <property type="entry name" value="HerA_central"/>
</dbReference>
<feature type="domain" description="Helicase HerA central" evidence="5">
    <location>
        <begin position="121"/>
        <end position="334"/>
    </location>
</feature>
<dbReference type="InterPro" id="IPR008571">
    <property type="entry name" value="HerA-like"/>
</dbReference>
<evidence type="ECO:0000256" key="2">
    <source>
        <dbReference type="ARBA" id="ARBA00034617"/>
    </source>
</evidence>
<comment type="catalytic activity">
    <reaction evidence="2">
        <text>Couples ATP hydrolysis with the unwinding of duplex DNA by translocating in the 3'-5' direction.</text>
        <dbReference type="EC" id="5.6.2.4"/>
    </reaction>
</comment>
<dbReference type="GO" id="GO:0043138">
    <property type="term" value="F:3'-5' DNA helicase activity"/>
    <property type="evidence" value="ECO:0007669"/>
    <property type="project" value="UniProtKB-EC"/>
</dbReference>
<dbReference type="PATRIC" id="fig|49547.3.peg.1318"/>
<dbReference type="GO" id="GO:0043139">
    <property type="term" value="F:5'-3' DNA helicase activity"/>
    <property type="evidence" value="ECO:0007669"/>
    <property type="project" value="UniProtKB-EC"/>
</dbReference>
<evidence type="ECO:0000259" key="5">
    <source>
        <dbReference type="Pfam" id="PF01935"/>
    </source>
</evidence>
<evidence type="ECO:0000259" key="6">
    <source>
        <dbReference type="Pfam" id="PF09378"/>
    </source>
</evidence>